<dbReference type="PROSITE" id="PS51304">
    <property type="entry name" value="GALECTIN"/>
    <property type="match status" value="1"/>
</dbReference>
<dbReference type="InterPro" id="IPR013320">
    <property type="entry name" value="ConA-like_dom_sf"/>
</dbReference>
<name>A0A0D8XR55_DICVI</name>
<dbReference type="GO" id="GO:0030246">
    <property type="term" value="F:carbohydrate binding"/>
    <property type="evidence" value="ECO:0007669"/>
    <property type="project" value="UniProtKB-UniRule"/>
</dbReference>
<dbReference type="Proteomes" id="UP000053766">
    <property type="component" value="Unassembled WGS sequence"/>
</dbReference>
<dbReference type="GO" id="GO:0016936">
    <property type="term" value="F:galactoside binding"/>
    <property type="evidence" value="ECO:0007669"/>
    <property type="project" value="TreeGrafter"/>
</dbReference>
<evidence type="ECO:0000313" key="4">
    <source>
        <dbReference type="EMBL" id="KJH46990.1"/>
    </source>
</evidence>
<keyword evidence="5" id="KW-1185">Reference proteome</keyword>
<accession>A0A0D8XR55</accession>
<evidence type="ECO:0000313" key="5">
    <source>
        <dbReference type="Proteomes" id="UP000053766"/>
    </source>
</evidence>
<proteinExistence type="predicted"/>
<dbReference type="STRING" id="29172.A0A0D8XR55"/>
<dbReference type="PANTHER" id="PTHR11346:SF171">
    <property type="entry name" value="GALECTIN"/>
    <property type="match status" value="1"/>
</dbReference>
<dbReference type="Pfam" id="PF00337">
    <property type="entry name" value="Gal-bind_lectin"/>
    <property type="match status" value="1"/>
</dbReference>
<dbReference type="Gene3D" id="2.60.120.200">
    <property type="match status" value="1"/>
</dbReference>
<reference evidence="5" key="2">
    <citation type="journal article" date="2016" name="Sci. Rep.">
        <title>Dictyocaulus viviparus genome, variome and transcriptome elucidate lungworm biology and support future intervention.</title>
        <authorList>
            <person name="McNulty S.N."/>
            <person name="Strube C."/>
            <person name="Rosa B.A."/>
            <person name="Martin J.C."/>
            <person name="Tyagi R."/>
            <person name="Choi Y.J."/>
            <person name="Wang Q."/>
            <person name="Hallsworth Pepin K."/>
            <person name="Zhang X."/>
            <person name="Ozersky P."/>
            <person name="Wilson R.K."/>
            <person name="Sternberg P.W."/>
            <person name="Gasser R.B."/>
            <person name="Mitreva M."/>
        </authorList>
    </citation>
    <scope>NUCLEOTIDE SEQUENCE [LARGE SCALE GENOMIC DNA]</scope>
    <source>
        <strain evidence="5">HannoverDv2000</strain>
    </source>
</reference>
<dbReference type="AlphaFoldDB" id="A0A0D8XR55"/>
<evidence type="ECO:0000256" key="2">
    <source>
        <dbReference type="RuleBase" id="RU102079"/>
    </source>
</evidence>
<dbReference type="EMBL" id="KN716325">
    <property type="protein sequence ID" value="KJH46990.1"/>
    <property type="molecule type" value="Genomic_DNA"/>
</dbReference>
<dbReference type="SMART" id="SM00908">
    <property type="entry name" value="Gal-bind_lectin"/>
    <property type="match status" value="1"/>
</dbReference>
<keyword evidence="1 2" id="KW-0430">Lectin</keyword>
<dbReference type="InterPro" id="IPR001079">
    <property type="entry name" value="Galectin_CRD"/>
</dbReference>
<dbReference type="OrthoDB" id="6251307at2759"/>
<protein>
    <recommendedName>
        <fullName evidence="2">Galectin</fullName>
    </recommendedName>
</protein>
<dbReference type="SUPFAM" id="SSF49899">
    <property type="entry name" value="Concanavalin A-like lectins/glucanases"/>
    <property type="match status" value="1"/>
</dbReference>
<dbReference type="SMART" id="SM00276">
    <property type="entry name" value="GLECT"/>
    <property type="match status" value="1"/>
</dbReference>
<sequence length="143" mass="16366">MPFSWVFPVELSGFVSPQSIRFTLTPFLSGSRITCNLLAKEEYFFHFRVDFHNQQDKASEDAVVRGSTKNLIWQKEERAISRFPFSKGITCDILFIAYGSTVAVDVDGVPFVTFKYRDGDDPKFIDRVTVNGDCVLHRFTHTV</sequence>
<evidence type="ECO:0000259" key="3">
    <source>
        <dbReference type="PROSITE" id="PS51304"/>
    </source>
</evidence>
<gene>
    <name evidence="4" type="ORF">DICVIV_06920</name>
</gene>
<reference evidence="4 5" key="1">
    <citation type="submission" date="2013-11" db="EMBL/GenBank/DDBJ databases">
        <title>Draft genome of the bovine lungworm Dictyocaulus viviparus.</title>
        <authorList>
            <person name="Mitreva M."/>
        </authorList>
    </citation>
    <scope>NUCLEOTIDE SEQUENCE [LARGE SCALE GENOMIC DNA]</scope>
    <source>
        <strain evidence="4 5">HannoverDv2000</strain>
    </source>
</reference>
<dbReference type="InterPro" id="IPR044156">
    <property type="entry name" value="Galectin-like"/>
</dbReference>
<evidence type="ECO:0000256" key="1">
    <source>
        <dbReference type="ARBA" id="ARBA00022734"/>
    </source>
</evidence>
<feature type="domain" description="Galectin" evidence="3">
    <location>
        <begin position="6"/>
        <end position="142"/>
    </location>
</feature>
<organism evidence="4 5">
    <name type="scientific">Dictyocaulus viviparus</name>
    <name type="common">Bovine lungworm</name>
    <dbReference type="NCBI Taxonomy" id="29172"/>
    <lineage>
        <taxon>Eukaryota</taxon>
        <taxon>Metazoa</taxon>
        <taxon>Ecdysozoa</taxon>
        <taxon>Nematoda</taxon>
        <taxon>Chromadorea</taxon>
        <taxon>Rhabditida</taxon>
        <taxon>Rhabditina</taxon>
        <taxon>Rhabditomorpha</taxon>
        <taxon>Strongyloidea</taxon>
        <taxon>Metastrongylidae</taxon>
        <taxon>Dictyocaulus</taxon>
    </lineage>
</organism>
<dbReference type="PANTHER" id="PTHR11346">
    <property type="entry name" value="GALECTIN"/>
    <property type="match status" value="1"/>
</dbReference>